<keyword evidence="1" id="KW-1133">Transmembrane helix</keyword>
<protein>
    <recommendedName>
        <fullName evidence="4">Coenzyme Q (Ubiquinone) biosynthesis protein Coq4</fullName>
    </recommendedName>
</protein>
<dbReference type="STRING" id="65393.PCC7424_3271"/>
<dbReference type="eggNOG" id="ENOG502ZCAG">
    <property type="taxonomic scope" value="Bacteria"/>
</dbReference>
<dbReference type="EMBL" id="CP001291">
    <property type="protein sequence ID" value="ACK71670.1"/>
    <property type="molecule type" value="Genomic_DNA"/>
</dbReference>
<keyword evidence="1" id="KW-0812">Transmembrane</keyword>
<accession>B7KDX2</accession>
<proteinExistence type="predicted"/>
<feature type="transmembrane region" description="Helical" evidence="1">
    <location>
        <begin position="110"/>
        <end position="132"/>
    </location>
</feature>
<keyword evidence="3" id="KW-1185">Reference proteome</keyword>
<reference evidence="3" key="1">
    <citation type="journal article" date="2011" name="MBio">
        <title>Novel metabolic attributes of the genus Cyanothece, comprising a group of unicellular nitrogen-fixing Cyanobacteria.</title>
        <authorList>
            <person name="Bandyopadhyay A."/>
            <person name="Elvitigala T."/>
            <person name="Welsh E."/>
            <person name="Stockel J."/>
            <person name="Liberton M."/>
            <person name="Min H."/>
            <person name="Sherman L.A."/>
            <person name="Pakrasi H.B."/>
        </authorList>
    </citation>
    <scope>NUCLEOTIDE SEQUENCE [LARGE SCALE GENOMIC DNA]</scope>
    <source>
        <strain evidence="3">PCC 7424</strain>
    </source>
</reference>
<name>B7KDX2_GLOC7</name>
<dbReference type="OrthoDB" id="529867at2"/>
<dbReference type="AlphaFoldDB" id="B7KDX2"/>
<organism evidence="2 3">
    <name type="scientific">Gloeothece citriformis (strain PCC 7424)</name>
    <name type="common">Cyanothece sp. (strain PCC 7424)</name>
    <dbReference type="NCBI Taxonomy" id="65393"/>
    <lineage>
        <taxon>Bacteria</taxon>
        <taxon>Bacillati</taxon>
        <taxon>Cyanobacteriota</taxon>
        <taxon>Cyanophyceae</taxon>
        <taxon>Oscillatoriophycideae</taxon>
        <taxon>Chroococcales</taxon>
        <taxon>Aphanothecaceae</taxon>
        <taxon>Gloeothece</taxon>
        <taxon>Gloeothece citriformis</taxon>
    </lineage>
</organism>
<sequence>MSKNNILHYTNKNTTQTLREGLEEYYAKNPFISDPKKLAPEFAKIMLAHDVSHVVYGCDTGMYDELKLLPLIWWTSSYKFRDHLRTLNDPIIGSAVSIMYNDLVKQHGKVWLYSSIFFTLPKLLPELILIWLKARKHKRFFPFLEFEPLLAHSLLKIRQEFELMPFIKPNKP</sequence>
<evidence type="ECO:0000313" key="2">
    <source>
        <dbReference type="EMBL" id="ACK71670.1"/>
    </source>
</evidence>
<evidence type="ECO:0008006" key="4">
    <source>
        <dbReference type="Google" id="ProtNLM"/>
    </source>
</evidence>
<gene>
    <name evidence="2" type="ordered locus">PCC7424_3271</name>
</gene>
<dbReference type="Proteomes" id="UP000002384">
    <property type="component" value="Chromosome"/>
</dbReference>
<dbReference type="RefSeq" id="WP_015955266.1">
    <property type="nucleotide sequence ID" value="NC_011729.1"/>
</dbReference>
<evidence type="ECO:0000256" key="1">
    <source>
        <dbReference type="SAM" id="Phobius"/>
    </source>
</evidence>
<evidence type="ECO:0000313" key="3">
    <source>
        <dbReference type="Proteomes" id="UP000002384"/>
    </source>
</evidence>
<dbReference type="KEGG" id="cyc:PCC7424_3271"/>
<keyword evidence="1" id="KW-0472">Membrane</keyword>
<dbReference type="HOGENOM" id="CLU_133284_0_0_3"/>